<dbReference type="PANTHER" id="PTHR24023:SF1082">
    <property type="entry name" value="COLLAGEN TRIPLE HELIX REPEAT"/>
    <property type="match status" value="1"/>
</dbReference>
<feature type="compositionally biased region" description="Low complexity" evidence="1">
    <location>
        <begin position="90"/>
        <end position="99"/>
    </location>
</feature>
<dbReference type="EMBL" id="JBIAXI010000012">
    <property type="protein sequence ID" value="MFF4775244.1"/>
    <property type="molecule type" value="Genomic_DNA"/>
</dbReference>
<keyword evidence="3" id="KW-1185">Reference proteome</keyword>
<dbReference type="InterPro" id="IPR008160">
    <property type="entry name" value="Collagen"/>
</dbReference>
<reference evidence="2 3" key="1">
    <citation type="submission" date="2024-10" db="EMBL/GenBank/DDBJ databases">
        <title>The Natural Products Discovery Center: Release of the First 8490 Sequenced Strains for Exploring Actinobacteria Biosynthetic Diversity.</title>
        <authorList>
            <person name="Kalkreuter E."/>
            <person name="Kautsar S.A."/>
            <person name="Yang D."/>
            <person name="Bader C.D."/>
            <person name="Teijaro C.N."/>
            <person name="Fluegel L."/>
            <person name="Davis C.M."/>
            <person name="Simpson J.R."/>
            <person name="Lauterbach L."/>
            <person name="Steele A.D."/>
            <person name="Gui C."/>
            <person name="Meng S."/>
            <person name="Li G."/>
            <person name="Viehrig K."/>
            <person name="Ye F."/>
            <person name="Su P."/>
            <person name="Kiefer A.F."/>
            <person name="Nichols A."/>
            <person name="Cepeda A.J."/>
            <person name="Yan W."/>
            <person name="Fan B."/>
            <person name="Jiang Y."/>
            <person name="Adhikari A."/>
            <person name="Zheng C.-J."/>
            <person name="Schuster L."/>
            <person name="Cowan T.M."/>
            <person name="Smanski M.J."/>
            <person name="Chevrette M.G."/>
            <person name="De Carvalho L.P.S."/>
            <person name="Shen B."/>
        </authorList>
    </citation>
    <scope>NUCLEOTIDE SEQUENCE [LARGE SCALE GENOMIC DNA]</scope>
    <source>
        <strain evidence="2 3">NPDC001281</strain>
    </source>
</reference>
<gene>
    <name evidence="2" type="ORF">ACFY05_20540</name>
</gene>
<sequence length="285" mass="27135">MAIKLPGGRTIGVLSVGVLAGSLFAVGGMATASSASTAAKVIYGCVNKKTGYVRIVNATTVCKPTEYKIYWNQAGTPGAVGVGGTGATGAQGPQGPQGPRGLQGERGPAGPQGVKGEPGQNGQNGKDGAPGAKGDTGATGPQGPKGQDGKDGTNGKDGAPGAKGEKGDRGLQGPKGDTGPAGPQGPKGDTGPAGPQGPKGEKGDPGTGGGSVKPTVVTGSFEFGGQGGSKTVPCPTGKVATGGGFTITSGSASGQIYESAPSGSTPSGWDVSGKNAKGTAYAICV</sequence>
<dbReference type="PANTHER" id="PTHR24023">
    <property type="entry name" value="COLLAGEN ALPHA"/>
    <property type="match status" value="1"/>
</dbReference>
<evidence type="ECO:0008006" key="4">
    <source>
        <dbReference type="Google" id="ProtNLM"/>
    </source>
</evidence>
<evidence type="ECO:0000313" key="2">
    <source>
        <dbReference type="EMBL" id="MFF4775244.1"/>
    </source>
</evidence>
<comment type="caution">
    <text evidence="2">The sequence shown here is derived from an EMBL/GenBank/DDBJ whole genome shotgun (WGS) entry which is preliminary data.</text>
</comment>
<accession>A0ABW6V7E8</accession>
<dbReference type="InterPro" id="IPR050149">
    <property type="entry name" value="Collagen_superfamily"/>
</dbReference>
<dbReference type="RefSeq" id="WP_387343435.1">
    <property type="nucleotide sequence ID" value="NZ_JBIAXI010000012.1"/>
</dbReference>
<dbReference type="Pfam" id="PF01391">
    <property type="entry name" value="Collagen"/>
    <property type="match status" value="1"/>
</dbReference>
<protein>
    <recommendedName>
        <fullName evidence="4">Collagen-like protein</fullName>
    </recommendedName>
</protein>
<evidence type="ECO:0000256" key="1">
    <source>
        <dbReference type="SAM" id="MobiDB-lite"/>
    </source>
</evidence>
<dbReference type="Proteomes" id="UP001602119">
    <property type="component" value="Unassembled WGS sequence"/>
</dbReference>
<feature type="region of interest" description="Disordered" evidence="1">
    <location>
        <begin position="82"/>
        <end position="216"/>
    </location>
</feature>
<name>A0ABW6V7E8_MICFU</name>
<evidence type="ECO:0000313" key="3">
    <source>
        <dbReference type="Proteomes" id="UP001602119"/>
    </source>
</evidence>
<organism evidence="2 3">
    <name type="scientific">Microtetraspora fusca</name>
    <dbReference type="NCBI Taxonomy" id="1997"/>
    <lineage>
        <taxon>Bacteria</taxon>
        <taxon>Bacillati</taxon>
        <taxon>Actinomycetota</taxon>
        <taxon>Actinomycetes</taxon>
        <taxon>Streptosporangiales</taxon>
        <taxon>Streptosporangiaceae</taxon>
        <taxon>Microtetraspora</taxon>
    </lineage>
</organism>
<proteinExistence type="predicted"/>